<sequence length="78" mass="8729">MYVSTRYEHTDAKVRTNVVANPIPIALSSFLDTPINGQSPKNLTSTKLFTRTVPISSKRYSVMPMIFMIIDDLVIIGL</sequence>
<protein>
    <submittedName>
        <fullName evidence="1">Uncharacterized protein</fullName>
    </submittedName>
</protein>
<comment type="caution">
    <text evidence="1">The sequence shown here is derived from an EMBL/GenBank/DDBJ whole genome shotgun (WGS) entry which is preliminary data.</text>
</comment>
<accession>A0A510UMT2</accession>
<dbReference type="AlphaFoldDB" id="A0A510UMT2"/>
<evidence type="ECO:0000313" key="1">
    <source>
        <dbReference type="EMBL" id="GEK14761.1"/>
    </source>
</evidence>
<name>A0A510UMT2_ALIFS</name>
<gene>
    <name evidence="1" type="ORF">AFI02nite_27970</name>
</gene>
<reference evidence="1 2" key="1">
    <citation type="submission" date="2019-07" db="EMBL/GenBank/DDBJ databases">
        <title>Whole genome shotgun sequence of Aliivibrio fischeri NBRC 101058.</title>
        <authorList>
            <person name="Hosoyama A."/>
            <person name="Uohara A."/>
            <person name="Ohji S."/>
            <person name="Ichikawa N."/>
        </authorList>
    </citation>
    <scope>NUCLEOTIDE SEQUENCE [LARGE SCALE GENOMIC DNA]</scope>
    <source>
        <strain evidence="1 2">NBRC 101058</strain>
    </source>
</reference>
<evidence type="ECO:0000313" key="2">
    <source>
        <dbReference type="Proteomes" id="UP000321787"/>
    </source>
</evidence>
<dbReference type="EMBL" id="BJTZ01000019">
    <property type="protein sequence ID" value="GEK14761.1"/>
    <property type="molecule type" value="Genomic_DNA"/>
</dbReference>
<proteinExistence type="predicted"/>
<organism evidence="1 2">
    <name type="scientific">Aliivibrio fischeri</name>
    <name type="common">Vibrio fischeri</name>
    <dbReference type="NCBI Taxonomy" id="668"/>
    <lineage>
        <taxon>Bacteria</taxon>
        <taxon>Pseudomonadati</taxon>
        <taxon>Pseudomonadota</taxon>
        <taxon>Gammaproteobacteria</taxon>
        <taxon>Vibrionales</taxon>
        <taxon>Vibrionaceae</taxon>
        <taxon>Aliivibrio</taxon>
    </lineage>
</organism>
<dbReference type="Proteomes" id="UP000321787">
    <property type="component" value="Unassembled WGS sequence"/>
</dbReference>